<name>A0A1N7FH55_9RHOB</name>
<accession>A0A1N7FH55</accession>
<gene>
    <name evidence="1" type="ORF">SAMN05421666_1035</name>
</gene>
<sequence length="67" mass="7330">MIKTGAVFYKGQEVTVGRDGPKVLVIAAEGDWVKCWDTQAAKDCRRLAKIAMQLEPPRPSAALEVSK</sequence>
<evidence type="ECO:0000313" key="2">
    <source>
        <dbReference type="Proteomes" id="UP000186019"/>
    </source>
</evidence>
<dbReference type="EMBL" id="FTNV01000001">
    <property type="protein sequence ID" value="SIR99614.1"/>
    <property type="molecule type" value="Genomic_DNA"/>
</dbReference>
<reference evidence="1 2" key="1">
    <citation type="submission" date="2017-01" db="EMBL/GenBank/DDBJ databases">
        <authorList>
            <person name="Mah S.A."/>
            <person name="Swanson W.J."/>
            <person name="Moy G.W."/>
            <person name="Vacquier V.D."/>
        </authorList>
    </citation>
    <scope>NUCLEOTIDE SEQUENCE [LARGE SCALE GENOMIC DNA]</scope>
    <source>
        <strain evidence="1 2">DSM 29590</strain>
    </source>
</reference>
<dbReference type="RefSeq" id="WP_139194221.1">
    <property type="nucleotide sequence ID" value="NZ_FOAC01000001.1"/>
</dbReference>
<dbReference type="AlphaFoldDB" id="A0A1N7FH55"/>
<proteinExistence type="predicted"/>
<protein>
    <submittedName>
        <fullName evidence="1">Uncharacterized protein</fullName>
    </submittedName>
</protein>
<organism evidence="1 2">
    <name type="scientific">Roseovarius nanhaiticus</name>
    <dbReference type="NCBI Taxonomy" id="573024"/>
    <lineage>
        <taxon>Bacteria</taxon>
        <taxon>Pseudomonadati</taxon>
        <taxon>Pseudomonadota</taxon>
        <taxon>Alphaproteobacteria</taxon>
        <taxon>Rhodobacterales</taxon>
        <taxon>Roseobacteraceae</taxon>
        <taxon>Roseovarius</taxon>
    </lineage>
</organism>
<evidence type="ECO:0000313" key="1">
    <source>
        <dbReference type="EMBL" id="SIR99614.1"/>
    </source>
</evidence>
<dbReference type="STRING" id="573024.SAMN05216208_1101"/>
<keyword evidence="2" id="KW-1185">Reference proteome</keyword>
<dbReference type="Proteomes" id="UP000186019">
    <property type="component" value="Unassembled WGS sequence"/>
</dbReference>